<protein>
    <recommendedName>
        <fullName evidence="4">DUF885 domain-containing protein</fullName>
    </recommendedName>
</protein>
<feature type="signal peptide" evidence="1">
    <location>
        <begin position="1"/>
        <end position="19"/>
    </location>
</feature>
<reference evidence="2 3" key="1">
    <citation type="submission" date="2021-12" db="EMBL/GenBank/DDBJ databases">
        <title>Genome sequencing of bacteria with rrn-lacking chromosome and rrn-plasmid.</title>
        <authorList>
            <person name="Anda M."/>
            <person name="Iwasaki W."/>
        </authorList>
    </citation>
    <scope>NUCLEOTIDE SEQUENCE [LARGE SCALE GENOMIC DNA]</scope>
    <source>
        <strain evidence="2 3">NBRC 101262</strain>
        <plasmid evidence="2 3">pPP3</plasmid>
    </source>
</reference>
<accession>A0ABN6LFB7</accession>
<evidence type="ECO:0008006" key="4">
    <source>
        <dbReference type="Google" id="ProtNLM"/>
    </source>
</evidence>
<keyword evidence="1" id="KW-0732">Signal</keyword>
<proteinExistence type="predicted"/>
<dbReference type="RefSeq" id="WP_338398948.1">
    <property type="nucleotide sequence ID" value="NZ_AP025295.1"/>
</dbReference>
<organism evidence="2 3">
    <name type="scientific">Persicobacter psychrovividus</name>
    <dbReference type="NCBI Taxonomy" id="387638"/>
    <lineage>
        <taxon>Bacteria</taxon>
        <taxon>Pseudomonadati</taxon>
        <taxon>Bacteroidota</taxon>
        <taxon>Cytophagia</taxon>
        <taxon>Cytophagales</taxon>
        <taxon>Persicobacteraceae</taxon>
        <taxon>Persicobacter</taxon>
    </lineage>
</organism>
<dbReference type="EMBL" id="AP025295">
    <property type="protein sequence ID" value="BDD01804.1"/>
    <property type="molecule type" value="Genomic_DNA"/>
</dbReference>
<evidence type="ECO:0000256" key="1">
    <source>
        <dbReference type="SAM" id="SignalP"/>
    </source>
</evidence>
<dbReference type="PROSITE" id="PS51257">
    <property type="entry name" value="PROKAR_LIPOPROTEIN"/>
    <property type="match status" value="1"/>
</dbReference>
<evidence type="ECO:0000313" key="2">
    <source>
        <dbReference type="EMBL" id="BDD01804.1"/>
    </source>
</evidence>
<dbReference type="Pfam" id="PF05960">
    <property type="entry name" value="DUF885"/>
    <property type="match status" value="1"/>
</dbReference>
<evidence type="ECO:0000313" key="3">
    <source>
        <dbReference type="Proteomes" id="UP001354989"/>
    </source>
</evidence>
<dbReference type="InterPro" id="IPR010281">
    <property type="entry name" value="DUF885"/>
</dbReference>
<gene>
    <name evidence="2" type="ORF">PEPS_40840</name>
</gene>
<name>A0ABN6LFB7_9BACT</name>
<keyword evidence="3" id="KW-1185">Reference proteome</keyword>
<sequence>MKIMIKYVFVVMAVFLAYGCTQQEATQSFTQFLQQYDKANARFHSRLSPMDYQQYFQTIPSMDSLLIQQHFYQQMQQQFIKYDKNELPQAQLVLYDAIAFDLETNLRRIKLQSGFHTNWGLLGLPTDGIHSFPFAVDWYRFRIAELSGLRNIRLEDIFTSANLQINDCKQEQLSLLKEFHYDQLVDLNREFDKQNFLLKDSTDQWRYATLKNETVLSRMPSYFSGRKYPNFNLTTVFEKPLSYQQLDTYWLGQQVPGKQYYQLNAYKLPYPALAHEQQRGLLDGWAAFCEGMGPDLGLQHEPISRFYCLNARIRRNAKLVVDLGVNYFQWKEEMIAHFWKNALPQDPDGWKEEVAKVTKKPAVNVIPALVEIHLMQMREEFMAKEDVPSYKRYNDHLLKLGPLPLAVIQAHILD</sequence>
<feature type="chain" id="PRO_5046609727" description="DUF885 domain-containing protein" evidence="1">
    <location>
        <begin position="20"/>
        <end position="414"/>
    </location>
</feature>
<geneLocation type="plasmid" evidence="2 3">
    <name>pPP3</name>
</geneLocation>
<keyword evidence="2" id="KW-0614">Plasmid</keyword>
<dbReference type="Proteomes" id="UP001354989">
    <property type="component" value="Plasmid pPP3"/>
</dbReference>